<reference evidence="4 5" key="1">
    <citation type="journal article" date="2018" name="Plant J.">
        <title>Genome sequences of Chlorella sorokiniana UTEX 1602 and Micractinium conductrix SAG 241.80: implications to maltose excretion by a green alga.</title>
        <authorList>
            <person name="Arriola M.B."/>
            <person name="Velmurugan N."/>
            <person name="Zhang Y."/>
            <person name="Plunkett M.H."/>
            <person name="Hondzo H."/>
            <person name="Barney B.M."/>
        </authorList>
    </citation>
    <scope>NUCLEOTIDE SEQUENCE [LARGE SCALE GENOMIC DNA]</scope>
    <source>
        <strain evidence="4 5">SAG 241.80</strain>
    </source>
</reference>
<dbReference type="GO" id="GO:0000266">
    <property type="term" value="P:mitochondrial fission"/>
    <property type="evidence" value="ECO:0007669"/>
    <property type="project" value="TreeGrafter"/>
</dbReference>
<dbReference type="Pfam" id="PF10558">
    <property type="entry name" value="MTP18"/>
    <property type="match status" value="1"/>
</dbReference>
<evidence type="ECO:0000256" key="2">
    <source>
        <dbReference type="ARBA" id="ARBA00017835"/>
    </source>
</evidence>
<comment type="caution">
    <text evidence="4">The sequence shown here is derived from an EMBL/GenBank/DDBJ whole genome shotgun (WGS) entry which is preliminary data.</text>
</comment>
<dbReference type="PANTHER" id="PTHR11001:SF2">
    <property type="entry name" value="MITOCHONDRIAL FISSION PROCESS PROTEIN 1"/>
    <property type="match status" value="1"/>
</dbReference>
<gene>
    <name evidence="4" type="ORF">C2E20_1151</name>
</gene>
<accession>A0A2P6VNV0</accession>
<evidence type="ECO:0000256" key="1">
    <source>
        <dbReference type="ARBA" id="ARBA00009224"/>
    </source>
</evidence>
<dbReference type="PANTHER" id="PTHR11001">
    <property type="entry name" value="MITOCHONDRIAL FISSION PROCESS PROTEIN 1"/>
    <property type="match status" value="1"/>
</dbReference>
<organism evidence="4 5">
    <name type="scientific">Micractinium conductrix</name>
    <dbReference type="NCBI Taxonomy" id="554055"/>
    <lineage>
        <taxon>Eukaryota</taxon>
        <taxon>Viridiplantae</taxon>
        <taxon>Chlorophyta</taxon>
        <taxon>core chlorophytes</taxon>
        <taxon>Trebouxiophyceae</taxon>
        <taxon>Chlorellales</taxon>
        <taxon>Chlorellaceae</taxon>
        <taxon>Chlorella clade</taxon>
        <taxon>Micractinium</taxon>
    </lineage>
</organism>
<evidence type="ECO:0000313" key="5">
    <source>
        <dbReference type="Proteomes" id="UP000239649"/>
    </source>
</evidence>
<sequence>MSSAPREPQGAAPAAADPLRDSWLRYIAFTSDLGEAFKAQLSRRLYLGSYAVVALYGVLDAADKGAKAAARNAQPAPCAPPHGAGAALPLPAAAAACAGRLAAAAAARLPAPPAHLYTANSANEAASIPVAVPVAAAVLDTALWHAAASLAIPAALINRTVWAARALAARPSAVAALHPRLRQLAPPLAGLAMIPLAVHRIDEAVTEWMDAHFRPHLPASAVPPIAKQHHH</sequence>
<dbReference type="Proteomes" id="UP000239649">
    <property type="component" value="Unassembled WGS sequence"/>
</dbReference>
<evidence type="ECO:0000256" key="3">
    <source>
        <dbReference type="ARBA" id="ARBA00029631"/>
    </source>
</evidence>
<keyword evidence="5" id="KW-1185">Reference proteome</keyword>
<protein>
    <recommendedName>
        <fullName evidence="2">Mitochondrial fission process protein 1</fullName>
    </recommendedName>
    <alternativeName>
        <fullName evidence="3">Mitochondrial 18 kDa protein</fullName>
    </alternativeName>
</protein>
<dbReference type="EMBL" id="LHPF02000002">
    <property type="protein sequence ID" value="PSC75737.1"/>
    <property type="molecule type" value="Genomic_DNA"/>
</dbReference>
<dbReference type="OrthoDB" id="424969at2759"/>
<dbReference type="GO" id="GO:0005739">
    <property type="term" value="C:mitochondrion"/>
    <property type="evidence" value="ECO:0007669"/>
    <property type="project" value="TreeGrafter"/>
</dbReference>
<comment type="similarity">
    <text evidence="1">Belongs to the MTFP1 family.</text>
</comment>
<proteinExistence type="inferred from homology"/>
<name>A0A2P6VNV0_9CHLO</name>
<dbReference type="AlphaFoldDB" id="A0A2P6VNV0"/>
<evidence type="ECO:0000313" key="4">
    <source>
        <dbReference type="EMBL" id="PSC75737.1"/>
    </source>
</evidence>
<dbReference type="InterPro" id="IPR019560">
    <property type="entry name" value="Mitochondrial_18_kDa_protein"/>
</dbReference>